<protein>
    <submittedName>
        <fullName evidence="2">Uncharacterized protein</fullName>
    </submittedName>
</protein>
<feature type="compositionally biased region" description="Polar residues" evidence="1">
    <location>
        <begin position="439"/>
        <end position="459"/>
    </location>
</feature>
<comment type="caution">
    <text evidence="2">The sequence shown here is derived from an EMBL/GenBank/DDBJ whole genome shotgun (WGS) entry which is preliminary data.</text>
</comment>
<evidence type="ECO:0000313" key="2">
    <source>
        <dbReference type="EMBL" id="KAF5684839.1"/>
    </source>
</evidence>
<reference evidence="3" key="1">
    <citation type="journal article" date="2020" name="BMC Genomics">
        <title>Correction to: Identification and distribution of gene clusters required for synthesis of sphingolipid metabolism inhibitors in diverse species of the filamentous fungus Fusarium.</title>
        <authorList>
            <person name="Kim H.S."/>
            <person name="Lohmar J.M."/>
            <person name="Busman M."/>
            <person name="Brown D.W."/>
            <person name="Naumann T.A."/>
            <person name="Divon H.H."/>
            <person name="Lysoe E."/>
            <person name="Uhlig S."/>
            <person name="Proctor R.H."/>
        </authorList>
    </citation>
    <scope>NUCLEOTIDE SEQUENCE [LARGE SCALE GENOMIC DNA]</scope>
    <source>
        <strain evidence="3">NRRL 25331</strain>
    </source>
</reference>
<proteinExistence type="predicted"/>
<name>A0A8H5UCP4_FUSCI</name>
<dbReference type="Proteomes" id="UP000572754">
    <property type="component" value="Unassembled WGS sequence"/>
</dbReference>
<gene>
    <name evidence="2" type="ORF">FCIRC_3748</name>
</gene>
<feature type="region of interest" description="Disordered" evidence="1">
    <location>
        <begin position="437"/>
        <end position="495"/>
    </location>
</feature>
<feature type="compositionally biased region" description="Polar residues" evidence="1">
    <location>
        <begin position="480"/>
        <end position="490"/>
    </location>
</feature>
<organism evidence="2 3">
    <name type="scientific">Fusarium circinatum</name>
    <name type="common">Pitch canker fungus</name>
    <name type="synonym">Gibberella circinata</name>
    <dbReference type="NCBI Taxonomy" id="48490"/>
    <lineage>
        <taxon>Eukaryota</taxon>
        <taxon>Fungi</taxon>
        <taxon>Dikarya</taxon>
        <taxon>Ascomycota</taxon>
        <taxon>Pezizomycotina</taxon>
        <taxon>Sordariomycetes</taxon>
        <taxon>Hypocreomycetidae</taxon>
        <taxon>Hypocreales</taxon>
        <taxon>Nectriaceae</taxon>
        <taxon>Fusarium</taxon>
        <taxon>Fusarium fujikuroi species complex</taxon>
    </lineage>
</organism>
<keyword evidence="3" id="KW-1185">Reference proteome</keyword>
<evidence type="ECO:0000313" key="3">
    <source>
        <dbReference type="Proteomes" id="UP000572754"/>
    </source>
</evidence>
<sequence length="524" mass="60035">MSWKRSSLAHTGFVYDEDICDQKKYPFPPHVKSLEQAMLDFTCQYFDPTTEKDRSIQNEAKMLAKGGFKEDRWDEFYRAYFLNPMMERASITGKRPRISQRCQYYYDSINFNTDALWTTFNTGNERSQLFKAPKPDLVFLLPMYHPESHIPTVTRHGAREWHKEPTASLVEPFLWSNLRGLHQHGLKPTPFSVLHKKIPLESDLTSYPWLIVEYKRAKGTARGNTTSSSRLEEVVYCQAANASGCAVKLNQNAAKFALPLPDDAQVSPVPVITTVGPEVKVWITFFARDFMAYRYDVNDNQKFDRQEEGYMMQCIWTGDMTKPYDILKFRLILENTYTWAIRVFKPLVATYIDQWRFAYPADSPSLASMTRARQQDKLELTRSTVQSIQCALEPKLNPKAGKDWHRGVSVRLRELCETFNQDVNRMVEEELESWRRSTRGASKLSQGSNKDAGSNSNGRTWIENKDLEPDQSGSPGLASVTPQSAAQNMPPSEIGGAAEKVSSYLKASMAIWSSWGTQETRRPE</sequence>
<accession>A0A8H5UCP4</accession>
<dbReference type="AlphaFoldDB" id="A0A8H5UCP4"/>
<evidence type="ECO:0000256" key="1">
    <source>
        <dbReference type="SAM" id="MobiDB-lite"/>
    </source>
</evidence>
<dbReference type="EMBL" id="JAAQPE010000121">
    <property type="protein sequence ID" value="KAF5684839.1"/>
    <property type="molecule type" value="Genomic_DNA"/>
</dbReference>
<reference evidence="2 3" key="2">
    <citation type="submission" date="2020-05" db="EMBL/GenBank/DDBJ databases">
        <title>Identification and distribution of gene clusters putatively required for synthesis of sphingolipid metabolism inhibitors in phylogenetically diverse species of the filamentous fungus Fusarium.</title>
        <authorList>
            <person name="Kim H.-S."/>
            <person name="Busman M."/>
            <person name="Brown D.W."/>
            <person name="Divon H."/>
            <person name="Uhlig S."/>
            <person name="Proctor R.H."/>
        </authorList>
    </citation>
    <scope>NUCLEOTIDE SEQUENCE [LARGE SCALE GENOMIC DNA]</scope>
    <source>
        <strain evidence="2 3">NRRL 25331</strain>
    </source>
</reference>